<feature type="compositionally biased region" description="Polar residues" evidence="1">
    <location>
        <begin position="183"/>
        <end position="205"/>
    </location>
</feature>
<comment type="caution">
    <text evidence="2">The sequence shown here is derived from an EMBL/GenBank/DDBJ whole genome shotgun (WGS) entry which is preliminary data.</text>
</comment>
<dbReference type="OrthoDB" id="8948897at2759"/>
<name>A0A9Q1GB88_SYNKA</name>
<proteinExistence type="predicted"/>
<organism evidence="2 3">
    <name type="scientific">Synaphobranchus kaupii</name>
    <name type="common">Kaup's arrowtooth eel</name>
    <dbReference type="NCBI Taxonomy" id="118154"/>
    <lineage>
        <taxon>Eukaryota</taxon>
        <taxon>Metazoa</taxon>
        <taxon>Chordata</taxon>
        <taxon>Craniata</taxon>
        <taxon>Vertebrata</taxon>
        <taxon>Euteleostomi</taxon>
        <taxon>Actinopterygii</taxon>
        <taxon>Neopterygii</taxon>
        <taxon>Teleostei</taxon>
        <taxon>Anguilliformes</taxon>
        <taxon>Synaphobranchidae</taxon>
        <taxon>Synaphobranchus</taxon>
    </lineage>
</organism>
<feature type="compositionally biased region" description="Basic and acidic residues" evidence="1">
    <location>
        <begin position="206"/>
        <end position="228"/>
    </location>
</feature>
<protein>
    <submittedName>
        <fullName evidence="2">Uncharacterized protein</fullName>
    </submittedName>
</protein>
<dbReference type="Proteomes" id="UP001152622">
    <property type="component" value="Chromosome 1"/>
</dbReference>
<sequence length="244" mass="27512">MFGRVPRLPIDVMFKQVLRDPVVVDHGSYVKTLMSHLHEAASIAQKHTVKEQRKQAKGYNKRVKGSYLNIGNRVLLANKGERGKKKLADKWEGTVYTVKDRNSQTHIYKLEDDKGRTKVVHRNLILDISFLPVGSPENSQCSGTLSSIGSEIESRTEDNIDSLELDDSEDRTSAWVLSGSGGTECQESSLDGESQSSQDQLSQNAEEFRCGRRTDEDRESPDNFRDEQPPFTPSVQTYRHFPSP</sequence>
<feature type="compositionally biased region" description="Polar residues" evidence="1">
    <location>
        <begin position="136"/>
        <end position="149"/>
    </location>
</feature>
<feature type="region of interest" description="Disordered" evidence="1">
    <location>
        <begin position="136"/>
        <end position="244"/>
    </location>
</feature>
<evidence type="ECO:0000256" key="1">
    <source>
        <dbReference type="SAM" id="MobiDB-lite"/>
    </source>
</evidence>
<reference evidence="2" key="1">
    <citation type="journal article" date="2023" name="Science">
        <title>Genome structures resolve the early diversification of teleost fishes.</title>
        <authorList>
            <person name="Parey E."/>
            <person name="Louis A."/>
            <person name="Montfort J."/>
            <person name="Bouchez O."/>
            <person name="Roques C."/>
            <person name="Iampietro C."/>
            <person name="Lluch J."/>
            <person name="Castinel A."/>
            <person name="Donnadieu C."/>
            <person name="Desvignes T."/>
            <person name="Floi Bucao C."/>
            <person name="Jouanno E."/>
            <person name="Wen M."/>
            <person name="Mejri S."/>
            <person name="Dirks R."/>
            <person name="Jansen H."/>
            <person name="Henkel C."/>
            <person name="Chen W.J."/>
            <person name="Zahm M."/>
            <person name="Cabau C."/>
            <person name="Klopp C."/>
            <person name="Thompson A.W."/>
            <person name="Robinson-Rechavi M."/>
            <person name="Braasch I."/>
            <person name="Lecointre G."/>
            <person name="Bobe J."/>
            <person name="Postlethwait J.H."/>
            <person name="Berthelot C."/>
            <person name="Roest Crollius H."/>
            <person name="Guiguen Y."/>
        </authorList>
    </citation>
    <scope>NUCLEOTIDE SEQUENCE</scope>
    <source>
        <strain evidence="2">WJC10195</strain>
    </source>
</reference>
<evidence type="ECO:0000313" key="3">
    <source>
        <dbReference type="Proteomes" id="UP001152622"/>
    </source>
</evidence>
<keyword evidence="3" id="KW-1185">Reference proteome</keyword>
<evidence type="ECO:0000313" key="2">
    <source>
        <dbReference type="EMBL" id="KAJ8381031.1"/>
    </source>
</evidence>
<gene>
    <name evidence="2" type="ORF">SKAU_G00018090</name>
</gene>
<accession>A0A9Q1GB88</accession>
<dbReference type="AlphaFoldDB" id="A0A9Q1GB88"/>
<dbReference type="EMBL" id="JAINUF010000001">
    <property type="protein sequence ID" value="KAJ8381031.1"/>
    <property type="molecule type" value="Genomic_DNA"/>
</dbReference>
<feature type="compositionally biased region" description="Acidic residues" evidence="1">
    <location>
        <begin position="159"/>
        <end position="169"/>
    </location>
</feature>